<comment type="caution">
    <text evidence="10">The sequence shown here is derived from an EMBL/GenBank/DDBJ whole genome shotgun (WGS) entry which is preliminary data.</text>
</comment>
<feature type="signal peptide" evidence="9">
    <location>
        <begin position="1"/>
        <end position="21"/>
    </location>
</feature>
<accession>A0AAJ1VAX6</accession>
<dbReference type="GO" id="GO:0015288">
    <property type="term" value="F:porin activity"/>
    <property type="evidence" value="ECO:0007669"/>
    <property type="project" value="TreeGrafter"/>
</dbReference>
<dbReference type="GO" id="GO:1990281">
    <property type="term" value="C:efflux pump complex"/>
    <property type="evidence" value="ECO:0007669"/>
    <property type="project" value="TreeGrafter"/>
</dbReference>
<reference evidence="10" key="2">
    <citation type="journal article" date="2022" name="Sci. Total Environ.">
        <title>Prevalence, transmission, and molecular epidemiology of tet(X)-positive bacteria among humans, animals, and environmental niches in China: An epidemiological, and genomic-based study.</title>
        <authorList>
            <person name="Dong N."/>
            <person name="Zeng Y."/>
            <person name="Cai C."/>
            <person name="Sun C."/>
            <person name="Lu J."/>
            <person name="Liu C."/>
            <person name="Zhou H."/>
            <person name="Sun Q."/>
            <person name="Shu L."/>
            <person name="Wang H."/>
            <person name="Wang Y."/>
            <person name="Wang S."/>
            <person name="Wu C."/>
            <person name="Chan E.W."/>
            <person name="Chen G."/>
            <person name="Shen Z."/>
            <person name="Chen S."/>
            <person name="Zhang R."/>
        </authorList>
    </citation>
    <scope>NUCLEOTIDE SEQUENCE</scope>
    <source>
        <strain evidence="10">R655-4</strain>
    </source>
</reference>
<keyword evidence="3" id="KW-0813">Transport</keyword>
<evidence type="ECO:0000256" key="5">
    <source>
        <dbReference type="ARBA" id="ARBA00022692"/>
    </source>
</evidence>
<dbReference type="PANTHER" id="PTHR30026:SF20">
    <property type="entry name" value="OUTER MEMBRANE PROTEIN TOLC"/>
    <property type="match status" value="1"/>
</dbReference>
<dbReference type="InterPro" id="IPR003423">
    <property type="entry name" value="OMP_efflux"/>
</dbReference>
<evidence type="ECO:0000313" key="11">
    <source>
        <dbReference type="Proteomes" id="UP001170959"/>
    </source>
</evidence>
<name>A0AAJ1VAX6_9FLAO</name>
<evidence type="ECO:0000256" key="8">
    <source>
        <dbReference type="SAM" id="Coils"/>
    </source>
</evidence>
<dbReference type="GO" id="GO:0009279">
    <property type="term" value="C:cell outer membrane"/>
    <property type="evidence" value="ECO:0007669"/>
    <property type="project" value="UniProtKB-SubCell"/>
</dbReference>
<sequence length="442" mass="49618">MKRFKLFLSITIVALMNVTNAQEIIVLKDAVNFALQHKADAKRADLAIKKAEYKIDEARAGALPQVSGSAGLTYNAIVQEMALPGELVQKPGEMVYVPFGTKWNSNLGVNVYQNIFDQRVFTGLKAAKSTREFYQINADLTDEQIIERVANAYYQVFIQEEKLKTIEKSYENTNKVRNVIKSLVDNGLAKPIDLDRIIVQLNNISSSRQQLINAVDINKNALKFYMGYPIEQPIYLTEETITPNLVLLEDQIDVENRTEFKVLSKQKELLGFAKEAERANLYPTVGLSANYGFQGFGQKFLTSQDYYWSDLASIGLSVKVPIFSGGATKAKINQAEIDLLDIEEQMNDTKLGLSLEYQNAKAQIENTLKSVDIQEENVMLAEKVLDNTQNNYQQGLANLTEILDAENALTDARNNYSNALLEYKIAEIALIKAKGDLKTLIQ</sequence>
<comment type="similarity">
    <text evidence="2">Belongs to the outer membrane factor (OMF) (TC 1.B.17) family.</text>
</comment>
<dbReference type="EMBL" id="JACAGJ010000009">
    <property type="protein sequence ID" value="MDM1073820.1"/>
    <property type="molecule type" value="Genomic_DNA"/>
</dbReference>
<protein>
    <submittedName>
        <fullName evidence="10">TolC family protein</fullName>
    </submittedName>
</protein>
<comment type="subcellular location">
    <subcellularLocation>
        <location evidence="1">Cell outer membrane</location>
    </subcellularLocation>
</comment>
<feature type="chain" id="PRO_5042575499" evidence="9">
    <location>
        <begin position="22"/>
        <end position="442"/>
    </location>
</feature>
<reference evidence="10" key="1">
    <citation type="submission" date="2020-06" db="EMBL/GenBank/DDBJ databases">
        <authorList>
            <person name="Dong N."/>
        </authorList>
    </citation>
    <scope>NUCLEOTIDE SEQUENCE</scope>
    <source>
        <strain evidence="10">R655-4</strain>
    </source>
</reference>
<proteinExistence type="inferred from homology"/>
<keyword evidence="8" id="KW-0175">Coiled coil</keyword>
<dbReference type="PANTHER" id="PTHR30026">
    <property type="entry name" value="OUTER MEMBRANE PROTEIN TOLC"/>
    <property type="match status" value="1"/>
</dbReference>
<keyword evidence="4" id="KW-1134">Transmembrane beta strand</keyword>
<evidence type="ECO:0000256" key="1">
    <source>
        <dbReference type="ARBA" id="ARBA00004442"/>
    </source>
</evidence>
<evidence type="ECO:0000256" key="2">
    <source>
        <dbReference type="ARBA" id="ARBA00007613"/>
    </source>
</evidence>
<keyword evidence="9" id="KW-0732">Signal</keyword>
<organism evidence="10 11">
    <name type="scientific">Empedobacter brevis</name>
    <dbReference type="NCBI Taxonomy" id="247"/>
    <lineage>
        <taxon>Bacteria</taxon>
        <taxon>Pseudomonadati</taxon>
        <taxon>Bacteroidota</taxon>
        <taxon>Flavobacteriia</taxon>
        <taxon>Flavobacteriales</taxon>
        <taxon>Weeksellaceae</taxon>
        <taxon>Empedobacter</taxon>
    </lineage>
</organism>
<dbReference type="Pfam" id="PF02321">
    <property type="entry name" value="OEP"/>
    <property type="match status" value="2"/>
</dbReference>
<dbReference type="SUPFAM" id="SSF56954">
    <property type="entry name" value="Outer membrane efflux proteins (OEP)"/>
    <property type="match status" value="1"/>
</dbReference>
<keyword evidence="5" id="KW-0812">Transmembrane</keyword>
<dbReference type="GO" id="GO:0015562">
    <property type="term" value="F:efflux transmembrane transporter activity"/>
    <property type="evidence" value="ECO:0007669"/>
    <property type="project" value="InterPro"/>
</dbReference>
<keyword evidence="7" id="KW-0998">Cell outer membrane</keyword>
<evidence type="ECO:0000256" key="4">
    <source>
        <dbReference type="ARBA" id="ARBA00022452"/>
    </source>
</evidence>
<evidence type="ECO:0000256" key="6">
    <source>
        <dbReference type="ARBA" id="ARBA00023136"/>
    </source>
</evidence>
<keyword evidence="6" id="KW-0472">Membrane</keyword>
<evidence type="ECO:0000313" key="10">
    <source>
        <dbReference type="EMBL" id="MDM1073820.1"/>
    </source>
</evidence>
<evidence type="ECO:0000256" key="7">
    <source>
        <dbReference type="ARBA" id="ARBA00023237"/>
    </source>
</evidence>
<dbReference type="Gene3D" id="1.20.1600.10">
    <property type="entry name" value="Outer membrane efflux proteins (OEP)"/>
    <property type="match status" value="1"/>
</dbReference>
<dbReference type="Proteomes" id="UP001170959">
    <property type="component" value="Unassembled WGS sequence"/>
</dbReference>
<gene>
    <name evidence="10" type="ORF">HX001_15125</name>
</gene>
<evidence type="ECO:0000256" key="9">
    <source>
        <dbReference type="SAM" id="SignalP"/>
    </source>
</evidence>
<dbReference type="AlphaFoldDB" id="A0AAJ1VAX6"/>
<dbReference type="InterPro" id="IPR051906">
    <property type="entry name" value="TolC-like"/>
</dbReference>
<feature type="coiled-coil region" evidence="8">
    <location>
        <begin position="357"/>
        <end position="422"/>
    </location>
</feature>
<dbReference type="RefSeq" id="WP_286494215.1">
    <property type="nucleotide sequence ID" value="NZ_JACAGJ010000009.1"/>
</dbReference>
<evidence type="ECO:0000256" key="3">
    <source>
        <dbReference type="ARBA" id="ARBA00022448"/>
    </source>
</evidence>